<evidence type="ECO:0000313" key="1">
    <source>
        <dbReference type="EMBL" id="QHQ60283.1"/>
    </source>
</evidence>
<protein>
    <submittedName>
        <fullName evidence="1">Orotate phosphoribosyltransferase</fullName>
    </submittedName>
</protein>
<dbReference type="SUPFAM" id="SSF53271">
    <property type="entry name" value="PRTase-like"/>
    <property type="match status" value="1"/>
</dbReference>
<dbReference type="Proteomes" id="UP000464314">
    <property type="component" value="Chromosome"/>
</dbReference>
<dbReference type="CDD" id="cd06223">
    <property type="entry name" value="PRTases_typeI"/>
    <property type="match status" value="1"/>
</dbReference>
<keyword evidence="2" id="KW-1185">Reference proteome</keyword>
<accession>A0A6P1TIN4</accession>
<reference evidence="1 2" key="1">
    <citation type="submission" date="2020-01" db="EMBL/GenBank/DDBJ databases">
        <title>Genome analysis of Anaerocolumna sp. CBA3638.</title>
        <authorList>
            <person name="Kim J."/>
            <person name="Roh S.W."/>
        </authorList>
    </citation>
    <scope>NUCLEOTIDE SEQUENCE [LARGE SCALE GENOMIC DNA]</scope>
    <source>
        <strain evidence="1 2">CBA3638</strain>
    </source>
</reference>
<dbReference type="RefSeq" id="WP_161837119.1">
    <property type="nucleotide sequence ID" value="NZ_CP048000.1"/>
</dbReference>
<dbReference type="KEGG" id="anr:Ana3638_05435"/>
<dbReference type="AlphaFoldDB" id="A0A6P1TIN4"/>
<organism evidence="1 2">
    <name type="scientific">Anaerocolumna sedimenticola</name>
    <dbReference type="NCBI Taxonomy" id="2696063"/>
    <lineage>
        <taxon>Bacteria</taxon>
        <taxon>Bacillati</taxon>
        <taxon>Bacillota</taxon>
        <taxon>Clostridia</taxon>
        <taxon>Lachnospirales</taxon>
        <taxon>Lachnospiraceae</taxon>
        <taxon>Anaerocolumna</taxon>
    </lineage>
</organism>
<dbReference type="InterPro" id="IPR000836">
    <property type="entry name" value="PRTase_dom"/>
</dbReference>
<proteinExistence type="predicted"/>
<dbReference type="InterPro" id="IPR029057">
    <property type="entry name" value="PRTase-like"/>
</dbReference>
<evidence type="ECO:0000313" key="2">
    <source>
        <dbReference type="Proteomes" id="UP000464314"/>
    </source>
</evidence>
<keyword evidence="1" id="KW-0808">Transferase</keyword>
<name>A0A6P1TIN4_9FIRM</name>
<keyword evidence="1" id="KW-0328">Glycosyltransferase</keyword>
<sequence>MENRALKIQAPMNNKVSLKIIPGHFATGYSHINLYLDMTSLKTRLNEAMEASKTLAKFNSNDIIVDTIVCMDGCEVMGGFLALELSKAGILSMNAHKTIYIISPEYNSGQLIFRDNNLPSVNGKHILLFVASVTTGNTVRKCIECIKYYGGIIQGINAIFSAVNKIEGIPVYSIFRSKDLPEYKNYKITECPFCQSN</sequence>
<dbReference type="GO" id="GO:0016757">
    <property type="term" value="F:glycosyltransferase activity"/>
    <property type="evidence" value="ECO:0007669"/>
    <property type="project" value="UniProtKB-KW"/>
</dbReference>
<dbReference type="Gene3D" id="3.40.50.2020">
    <property type="match status" value="1"/>
</dbReference>
<gene>
    <name evidence="1" type="ORF">Ana3638_05435</name>
</gene>
<dbReference type="EMBL" id="CP048000">
    <property type="protein sequence ID" value="QHQ60283.1"/>
    <property type="molecule type" value="Genomic_DNA"/>
</dbReference>